<keyword evidence="3" id="KW-1185">Reference proteome</keyword>
<comment type="caution">
    <text evidence="2">The sequence shown here is derived from an EMBL/GenBank/DDBJ whole genome shotgun (WGS) entry which is preliminary data.</text>
</comment>
<organism evidence="2 3">
    <name type="scientific">Butyricimonas faecihominis</name>
    <dbReference type="NCBI Taxonomy" id="1472416"/>
    <lineage>
        <taxon>Bacteria</taxon>
        <taxon>Pseudomonadati</taxon>
        <taxon>Bacteroidota</taxon>
        <taxon>Bacteroidia</taxon>
        <taxon>Bacteroidales</taxon>
        <taxon>Odoribacteraceae</taxon>
        <taxon>Butyricimonas</taxon>
    </lineage>
</organism>
<dbReference type="EMBL" id="JACIES010000004">
    <property type="protein sequence ID" value="MBB4026025.1"/>
    <property type="molecule type" value="Genomic_DNA"/>
</dbReference>
<accession>A0A7W6HWF7</accession>
<proteinExistence type="predicted"/>
<dbReference type="Proteomes" id="UP000546007">
    <property type="component" value="Unassembled WGS sequence"/>
</dbReference>
<dbReference type="OrthoDB" id="1123493at2"/>
<name>A0A7W6HWF7_9BACT</name>
<reference evidence="2 3" key="1">
    <citation type="submission" date="2020-08" db="EMBL/GenBank/DDBJ databases">
        <title>Genomic Encyclopedia of Type Strains, Phase IV (KMG-IV): sequencing the most valuable type-strain genomes for metagenomic binning, comparative biology and taxonomic classification.</title>
        <authorList>
            <person name="Goeker M."/>
        </authorList>
    </citation>
    <scope>NUCLEOTIDE SEQUENCE [LARGE SCALE GENOMIC DNA]</scope>
    <source>
        <strain evidence="2 3">DSM 105721</strain>
    </source>
</reference>
<sequence>MVIDPQRVKRAVYNRIDFELPEETWKEINDAFCTCWNEVIGFGNEVDSIEVKNYIADWLRKRQILLLENRLVHILDIMFDYIKMVGGFLNESRPFLPKRMTHQKGENKRENQYLNTQKTILTEKQLEVIRKIESQPCQTLSQKKLSLKEMRKQFQENNPKGFRGFNQAEPENIKGQETKQSKP</sequence>
<dbReference type="AlphaFoldDB" id="A0A7W6HWF7"/>
<feature type="region of interest" description="Disordered" evidence="1">
    <location>
        <begin position="152"/>
        <end position="183"/>
    </location>
</feature>
<protein>
    <submittedName>
        <fullName evidence="2">Uncharacterized protein</fullName>
    </submittedName>
</protein>
<gene>
    <name evidence="2" type="ORF">GGR14_001815</name>
</gene>
<feature type="compositionally biased region" description="Basic and acidic residues" evidence="1">
    <location>
        <begin position="171"/>
        <end position="183"/>
    </location>
</feature>
<dbReference type="RefSeq" id="WP_124315544.1">
    <property type="nucleotide sequence ID" value="NZ_AP028155.1"/>
</dbReference>
<evidence type="ECO:0000313" key="3">
    <source>
        <dbReference type="Proteomes" id="UP000546007"/>
    </source>
</evidence>
<dbReference type="GeneID" id="93102567"/>
<evidence type="ECO:0000313" key="2">
    <source>
        <dbReference type="EMBL" id="MBB4026025.1"/>
    </source>
</evidence>
<evidence type="ECO:0000256" key="1">
    <source>
        <dbReference type="SAM" id="MobiDB-lite"/>
    </source>
</evidence>